<dbReference type="Proteomes" id="UP000010290">
    <property type="component" value="Chromosome"/>
</dbReference>
<evidence type="ECO:0000256" key="1">
    <source>
        <dbReference type="SAM" id="Phobius"/>
    </source>
</evidence>
<gene>
    <name evidence="2" type="ORF">OO7_02301</name>
</gene>
<dbReference type="EMBL" id="AKKN01000003">
    <property type="protein sequence ID" value="EKT60885.1"/>
    <property type="molecule type" value="Genomic_DNA"/>
</dbReference>
<dbReference type="Pfam" id="PF09480">
    <property type="entry name" value="PrgH"/>
    <property type="match status" value="1"/>
</dbReference>
<dbReference type="OrthoDB" id="9035799at2"/>
<protein>
    <submittedName>
        <fullName evidence="2">Uncharacterized protein</fullName>
    </submittedName>
</protein>
<evidence type="ECO:0000313" key="3">
    <source>
        <dbReference type="Proteomes" id="UP000010290"/>
    </source>
</evidence>
<feature type="transmembrane region" description="Helical" evidence="1">
    <location>
        <begin position="149"/>
        <end position="168"/>
    </location>
</feature>
<evidence type="ECO:0000313" key="2">
    <source>
        <dbReference type="EMBL" id="EKT60885.1"/>
    </source>
</evidence>
<comment type="caution">
    <text evidence="2">The sequence shown here is derived from an EMBL/GenBank/DDBJ whole genome shotgun (WGS) entry which is preliminary data.</text>
</comment>
<accession>K8WXH4</accession>
<keyword evidence="3" id="KW-1185">Reference proteome</keyword>
<proteinExistence type="predicted"/>
<keyword evidence="1" id="KW-1133">Transmembrane helix</keyword>
<name>K8WXH4_9GAMM</name>
<keyword evidence="1" id="KW-0472">Membrane</keyword>
<dbReference type="AlphaFoldDB" id="K8WXH4"/>
<dbReference type="GO" id="GO:0016020">
    <property type="term" value="C:membrane"/>
    <property type="evidence" value="ECO:0007669"/>
    <property type="project" value="InterPro"/>
</dbReference>
<dbReference type="HOGENOM" id="CLU_1037710_0_0_6"/>
<sequence length="268" mass="31135">MDDINNRIYIMKIASGSMSGQELLLTIDKHLIVIDPTVRFRTKIDDNGYITYYIPSHSAYCKLTIIENDNDSLTDNNLKNESTLDLQVNDGVNTTLIPIIFQEIMLADLFPIAFKAVDMPWELNVQKLNYEKKFNIKNKLICLITKRKLIFIITLIIIFIFLGVKIKYQNSQPNKIEAIRYILNNKYSPIITLDNNEDLLVLIKSKQEADWIKQNLYKSGFNEKYIIRELNDLEEEIETELSLYMDNIIKVDLSNPYKPVIKAIMNGS</sequence>
<keyword evidence="1" id="KW-0812">Transmembrane</keyword>
<reference evidence="2 3" key="1">
    <citation type="journal article" date="2012" name="BMC Genomics">
        <title>Comparative genomics of bacteria in the genus Providencia isolated from wild Drosophila melanogaster.</title>
        <authorList>
            <person name="Galac M.R."/>
            <person name="Lazzaro B.P."/>
        </authorList>
    </citation>
    <scope>NUCLEOTIDE SEQUENCE [LARGE SCALE GENOMIC DNA]</scope>
    <source>
        <strain evidence="2 3">DSM 19967</strain>
    </source>
</reference>
<dbReference type="PATRIC" id="fig|1141660.3.peg.461"/>
<organism evidence="2 3">
    <name type="scientific">Providencia sneebia DSM 19967</name>
    <dbReference type="NCBI Taxonomy" id="1141660"/>
    <lineage>
        <taxon>Bacteria</taxon>
        <taxon>Pseudomonadati</taxon>
        <taxon>Pseudomonadota</taxon>
        <taxon>Gammaproteobacteria</taxon>
        <taxon>Enterobacterales</taxon>
        <taxon>Morganellaceae</taxon>
        <taxon>Providencia</taxon>
    </lineage>
</organism>
<dbReference type="InterPro" id="IPR019029">
    <property type="entry name" value="T3SS_PrgH/EprH-like"/>
</dbReference>